<comment type="cofactor">
    <cofactor evidence="6">
        <name>Zn(2+)</name>
        <dbReference type="ChEBI" id="CHEBI:29105"/>
    </cofactor>
    <text evidence="6">Binds 1 zinc ion per subunit.</text>
</comment>
<keyword evidence="3 6" id="KW-0378">Hydrolase</keyword>
<dbReference type="PANTHER" id="PTHR22726">
    <property type="entry name" value="METALLOENDOPEPTIDASE OMA1"/>
    <property type="match status" value="1"/>
</dbReference>
<evidence type="ECO:0000256" key="4">
    <source>
        <dbReference type="ARBA" id="ARBA00022833"/>
    </source>
</evidence>
<keyword evidence="5 6" id="KW-0482">Metalloprotease</keyword>
<dbReference type="RefSeq" id="WP_200466899.1">
    <property type="nucleotide sequence ID" value="NZ_JAENRR010000084.1"/>
</dbReference>
<comment type="similarity">
    <text evidence="6">Belongs to the peptidase M48 family.</text>
</comment>
<proteinExistence type="inferred from homology"/>
<comment type="caution">
    <text evidence="8">The sequence shown here is derived from an EMBL/GenBank/DDBJ whole genome shotgun (WGS) entry which is preliminary data.</text>
</comment>
<dbReference type="Pfam" id="PF01435">
    <property type="entry name" value="Peptidase_M48"/>
    <property type="match status" value="1"/>
</dbReference>
<evidence type="ECO:0000256" key="1">
    <source>
        <dbReference type="ARBA" id="ARBA00022670"/>
    </source>
</evidence>
<keyword evidence="2" id="KW-0479">Metal-binding</keyword>
<feature type="domain" description="Peptidase M48" evidence="7">
    <location>
        <begin position="78"/>
        <end position="259"/>
    </location>
</feature>
<dbReference type="Proteomes" id="UP000605676">
    <property type="component" value="Unassembled WGS sequence"/>
</dbReference>
<sequence>MKKIIMKWPIWVSCMLIVAMVYGCSTVPITGRKQLNLVSDSEMMSMSFSQYDQFLKENKLSTNKQQVEMVKRCGKRIAAAVEKYMVDNGHSSHIHGFDWEFNLVDDDTPNAWCMPGGKVVFYTGILPFTQNEEGLAVVMGHEIAHAVAKHGNERMSNQMAVQMGGTALSVAVDEKPEETKAIYMAAFGLGAQYGFMLPYSRTHETEADKMGLIFMAMAGYNPEAAVGFWERMAASGGQKPPEFMSTHPADDTRIRNLKADMPEALKYYKK</sequence>
<dbReference type="PANTHER" id="PTHR22726:SF24">
    <property type="entry name" value="M48 FAMILY METALLOPEPTIDASE"/>
    <property type="match status" value="1"/>
</dbReference>
<gene>
    <name evidence="8" type="ORF">JIV24_20230</name>
</gene>
<evidence type="ECO:0000259" key="7">
    <source>
        <dbReference type="Pfam" id="PF01435"/>
    </source>
</evidence>
<name>A0ABS1HPZ0_9BACT</name>
<evidence type="ECO:0000256" key="3">
    <source>
        <dbReference type="ARBA" id="ARBA00022801"/>
    </source>
</evidence>
<dbReference type="InterPro" id="IPR051156">
    <property type="entry name" value="Mito/Outer_Membr_Metalloprot"/>
</dbReference>
<evidence type="ECO:0000256" key="2">
    <source>
        <dbReference type="ARBA" id="ARBA00022723"/>
    </source>
</evidence>
<evidence type="ECO:0000256" key="5">
    <source>
        <dbReference type="ARBA" id="ARBA00023049"/>
    </source>
</evidence>
<evidence type="ECO:0000256" key="6">
    <source>
        <dbReference type="RuleBase" id="RU003983"/>
    </source>
</evidence>
<organism evidence="8 9">
    <name type="scientific">Carboxylicivirga marina</name>
    <dbReference type="NCBI Taxonomy" id="2800988"/>
    <lineage>
        <taxon>Bacteria</taxon>
        <taxon>Pseudomonadati</taxon>
        <taxon>Bacteroidota</taxon>
        <taxon>Bacteroidia</taxon>
        <taxon>Marinilabiliales</taxon>
        <taxon>Marinilabiliaceae</taxon>
        <taxon>Carboxylicivirga</taxon>
    </lineage>
</organism>
<dbReference type="EMBL" id="JAENRR010000084">
    <property type="protein sequence ID" value="MBK3519680.1"/>
    <property type="molecule type" value="Genomic_DNA"/>
</dbReference>
<evidence type="ECO:0000313" key="9">
    <source>
        <dbReference type="Proteomes" id="UP000605676"/>
    </source>
</evidence>
<keyword evidence="4 6" id="KW-0862">Zinc</keyword>
<dbReference type="PROSITE" id="PS51257">
    <property type="entry name" value="PROKAR_LIPOPROTEIN"/>
    <property type="match status" value="1"/>
</dbReference>
<evidence type="ECO:0000313" key="8">
    <source>
        <dbReference type="EMBL" id="MBK3519680.1"/>
    </source>
</evidence>
<keyword evidence="9" id="KW-1185">Reference proteome</keyword>
<protein>
    <submittedName>
        <fullName evidence="8">M48 family metallopeptidase</fullName>
    </submittedName>
</protein>
<reference evidence="8 9" key="1">
    <citation type="submission" date="2021-01" db="EMBL/GenBank/DDBJ databases">
        <title>Carboxyliciviraga sp.nov., isolated from coastal sediments.</title>
        <authorList>
            <person name="Lu D."/>
            <person name="Zhang T."/>
        </authorList>
    </citation>
    <scope>NUCLEOTIDE SEQUENCE [LARGE SCALE GENOMIC DNA]</scope>
    <source>
        <strain evidence="8 9">N1Y132</strain>
    </source>
</reference>
<keyword evidence="1 6" id="KW-0645">Protease</keyword>
<dbReference type="InterPro" id="IPR001915">
    <property type="entry name" value="Peptidase_M48"/>
</dbReference>
<accession>A0ABS1HPZ0</accession>
<dbReference type="CDD" id="cd07331">
    <property type="entry name" value="M48C_Oma1_like"/>
    <property type="match status" value="1"/>
</dbReference>
<dbReference type="Gene3D" id="3.30.2010.10">
    <property type="entry name" value="Metalloproteases ('zincins'), catalytic domain"/>
    <property type="match status" value="1"/>
</dbReference>